<feature type="non-terminal residue" evidence="3">
    <location>
        <position position="1"/>
    </location>
</feature>
<name>A0AAD7N7W2_9AGAR</name>
<keyword evidence="4" id="KW-1185">Reference proteome</keyword>
<gene>
    <name evidence="3" type="ORF">B0H16DRAFT_1258897</name>
</gene>
<proteinExistence type="predicted"/>
<dbReference type="Proteomes" id="UP001215598">
    <property type="component" value="Unassembled WGS sequence"/>
</dbReference>
<evidence type="ECO:0000313" key="4">
    <source>
        <dbReference type="Proteomes" id="UP001215598"/>
    </source>
</evidence>
<feature type="non-terminal residue" evidence="3">
    <location>
        <position position="398"/>
    </location>
</feature>
<feature type="domain" description="CxC5 like cysteine cluster associated with KDZ" evidence="1">
    <location>
        <begin position="109"/>
        <end position="224"/>
    </location>
</feature>
<evidence type="ECO:0000259" key="2">
    <source>
        <dbReference type="Pfam" id="PF18721"/>
    </source>
</evidence>
<dbReference type="InterPro" id="IPR041539">
    <property type="entry name" value="CxC5"/>
</dbReference>
<dbReference type="Pfam" id="PF18718">
    <property type="entry name" value="CxC5"/>
    <property type="match status" value="1"/>
</dbReference>
<dbReference type="Pfam" id="PF18721">
    <property type="entry name" value="CxC6"/>
    <property type="match status" value="1"/>
</dbReference>
<dbReference type="InterPro" id="IPR040898">
    <property type="entry name" value="CxC6"/>
</dbReference>
<dbReference type="EMBL" id="JARKIB010000068">
    <property type="protein sequence ID" value="KAJ7749719.1"/>
    <property type="molecule type" value="Genomic_DNA"/>
</dbReference>
<organism evidence="3 4">
    <name type="scientific">Mycena metata</name>
    <dbReference type="NCBI Taxonomy" id="1033252"/>
    <lineage>
        <taxon>Eukaryota</taxon>
        <taxon>Fungi</taxon>
        <taxon>Dikarya</taxon>
        <taxon>Basidiomycota</taxon>
        <taxon>Agaricomycotina</taxon>
        <taxon>Agaricomycetes</taxon>
        <taxon>Agaricomycetidae</taxon>
        <taxon>Agaricales</taxon>
        <taxon>Marasmiineae</taxon>
        <taxon>Mycenaceae</taxon>
        <taxon>Mycena</taxon>
    </lineage>
</organism>
<accession>A0AAD7N7W2</accession>
<dbReference type="AlphaFoldDB" id="A0AAD7N7W2"/>
<protein>
    <recommendedName>
        <fullName evidence="5">CxC5 like cysteine cluster associated with KDZ domain-containing protein</fullName>
    </recommendedName>
</protein>
<sequence>IHATLSTVPGLCDSLGMEKAMAFVRLAGRLKDAITTAQPPSHNAAEPPDELPDGIRTFLGAAVDLPMEYIDGCWKAFANLIWTYDENGKTKGSDADAFKKYGLDKVLSSRMLFPPSHYCNTPGCTNTNMLRDKDGASKAVLYTLSDGACATFASHLTCSGCRARYYPNYVVREGTRTYYEETPDAIQVAEHQYVERAVLSLFTNLMLISWTSATNGARVYNDSLSQPDKIPDHPDWMDTTFKLRPENVWDGFILLSLLEDHEARGATLRVPHTGDQQDRFTQAMQERNARIQLCGQPEWGHYCTKCLRVWDEDGKMSNTAEKLHVLVIDGISIGHPCCGVLHCPNSLTNNRHRFCHAHADRHKICAVEGCEAAADVEHGFMTCCDLNHRLLETNHKKR</sequence>
<feature type="domain" description="CxC6 like cysteine cluster associated with KDZ" evidence="2">
    <location>
        <begin position="327"/>
        <end position="393"/>
    </location>
</feature>
<evidence type="ECO:0000313" key="3">
    <source>
        <dbReference type="EMBL" id="KAJ7749719.1"/>
    </source>
</evidence>
<comment type="caution">
    <text evidence="3">The sequence shown here is derived from an EMBL/GenBank/DDBJ whole genome shotgun (WGS) entry which is preliminary data.</text>
</comment>
<reference evidence="3" key="1">
    <citation type="submission" date="2023-03" db="EMBL/GenBank/DDBJ databases">
        <title>Massive genome expansion in bonnet fungi (Mycena s.s.) driven by repeated elements and novel gene families across ecological guilds.</title>
        <authorList>
            <consortium name="Lawrence Berkeley National Laboratory"/>
            <person name="Harder C.B."/>
            <person name="Miyauchi S."/>
            <person name="Viragh M."/>
            <person name="Kuo A."/>
            <person name="Thoen E."/>
            <person name="Andreopoulos B."/>
            <person name="Lu D."/>
            <person name="Skrede I."/>
            <person name="Drula E."/>
            <person name="Henrissat B."/>
            <person name="Morin E."/>
            <person name="Kohler A."/>
            <person name="Barry K."/>
            <person name="LaButti K."/>
            <person name="Morin E."/>
            <person name="Salamov A."/>
            <person name="Lipzen A."/>
            <person name="Mereny Z."/>
            <person name="Hegedus B."/>
            <person name="Baldrian P."/>
            <person name="Stursova M."/>
            <person name="Weitz H."/>
            <person name="Taylor A."/>
            <person name="Grigoriev I.V."/>
            <person name="Nagy L.G."/>
            <person name="Martin F."/>
            <person name="Kauserud H."/>
        </authorList>
    </citation>
    <scope>NUCLEOTIDE SEQUENCE</scope>
    <source>
        <strain evidence="3">CBHHK182m</strain>
    </source>
</reference>
<evidence type="ECO:0008006" key="5">
    <source>
        <dbReference type="Google" id="ProtNLM"/>
    </source>
</evidence>
<evidence type="ECO:0000259" key="1">
    <source>
        <dbReference type="Pfam" id="PF18718"/>
    </source>
</evidence>